<evidence type="ECO:0008006" key="3">
    <source>
        <dbReference type="Google" id="ProtNLM"/>
    </source>
</evidence>
<dbReference type="InterPro" id="IPR035198">
    <property type="entry name" value="SU10_MCP"/>
</dbReference>
<gene>
    <name evidence="1" type="ORF">GCM10008983_06570</name>
</gene>
<dbReference type="Proteomes" id="UP001501459">
    <property type="component" value="Unassembled WGS sequence"/>
</dbReference>
<comment type="caution">
    <text evidence="1">The sequence shown here is derived from an EMBL/GenBank/DDBJ whole genome shotgun (WGS) entry which is preliminary data.</text>
</comment>
<organism evidence="1 2">
    <name type="scientific">Lentibacillus halophilus</name>
    <dbReference type="NCBI Taxonomy" id="295065"/>
    <lineage>
        <taxon>Bacteria</taxon>
        <taxon>Bacillati</taxon>
        <taxon>Bacillota</taxon>
        <taxon>Bacilli</taxon>
        <taxon>Bacillales</taxon>
        <taxon>Bacillaceae</taxon>
        <taxon>Lentibacillus</taxon>
    </lineage>
</organism>
<keyword evidence="2" id="KW-1185">Reference proteome</keyword>
<evidence type="ECO:0000313" key="2">
    <source>
        <dbReference type="Proteomes" id="UP001501459"/>
    </source>
</evidence>
<sequence length="290" mass="31981">MFTNSNFTPAEQVSLSNEIAKVGVQSTPFTSMLMQKGNIERANSTIYSFIEKVLDNTDDITQEEGADATNFYSSNRKELNNIMEIFSKGVSISGSAQAMKQGQLSQEVNDRLTELKIAMEKKLITGKKQDGSTGKRKMSGLIEFADSSNAVSTTGNIKEQTIKDAMQKLWNKDLMEGEYYALVNADVKENIDKIYENNYNYVHQTTNFGALANSVNTNYGTVHFLLSKHVPANKAVFFNSAYTDLAYLREPSFQPLAKNGDSNRALVVAESTLKVASPKAVSVVTTNTKA</sequence>
<name>A0ABN0Z5A2_9BACI</name>
<dbReference type="RefSeq" id="WP_343751140.1">
    <property type="nucleotide sequence ID" value="NZ_BAAADM010000015.1"/>
</dbReference>
<accession>A0ABN0Z5A2</accession>
<proteinExistence type="predicted"/>
<dbReference type="Pfam" id="PF17236">
    <property type="entry name" value="SU10_MCP"/>
    <property type="match status" value="1"/>
</dbReference>
<dbReference type="EMBL" id="BAAADM010000015">
    <property type="protein sequence ID" value="GAA0432651.1"/>
    <property type="molecule type" value="Genomic_DNA"/>
</dbReference>
<evidence type="ECO:0000313" key="1">
    <source>
        <dbReference type="EMBL" id="GAA0432651.1"/>
    </source>
</evidence>
<protein>
    <recommendedName>
        <fullName evidence="3">Phage major capsid protein</fullName>
    </recommendedName>
</protein>
<reference evidence="1 2" key="1">
    <citation type="journal article" date="2019" name="Int. J. Syst. Evol. Microbiol.">
        <title>The Global Catalogue of Microorganisms (GCM) 10K type strain sequencing project: providing services to taxonomists for standard genome sequencing and annotation.</title>
        <authorList>
            <consortium name="The Broad Institute Genomics Platform"/>
            <consortium name="The Broad Institute Genome Sequencing Center for Infectious Disease"/>
            <person name="Wu L."/>
            <person name="Ma J."/>
        </authorList>
    </citation>
    <scope>NUCLEOTIDE SEQUENCE [LARGE SCALE GENOMIC DNA]</scope>
    <source>
        <strain evidence="1 2">JCM 12149</strain>
    </source>
</reference>